<evidence type="ECO:0008006" key="4">
    <source>
        <dbReference type="Google" id="ProtNLM"/>
    </source>
</evidence>
<sequence length="374" mass="41887">MRTDGATVLTPTDIGNIRHYVKVKYRDLPSHRHAEIVADAMRQIVLKQLPDFTNDVKRKLAAELLREVVAAEQRPVGAEHIFSRCLSLSLEDPELLEPLQSWTEQRLNLDMDAAAFRGLLAAASNADAVNGEDSSAWSRAKSHAAGLQSISGGETGLALASVVGQVIELPLRQHNVMRTSLYAVLSLLLVITTTMYGWHLMKTEQTADPLPIAAPIPTKDIVLQSKNELPAELQYIEVDRARLTAFLQSKKSILADAPYMNAILDTAREFDIHPLFLFAITGQEQGFVPRDHKQAKKIANNPFNVFHSWEEYNTTIKQSAAVAARTIMRLSKDRPDNRDAFTWINREYAEDPNWSNGVRSIFKAMKRHLETDTP</sequence>
<keyword evidence="1" id="KW-0472">Membrane</keyword>
<comment type="caution">
    <text evidence="2">The sequence shown here is derived from an EMBL/GenBank/DDBJ whole genome shotgun (WGS) entry which is preliminary data.</text>
</comment>
<organism evidence="2 3">
    <name type="scientific">Paenibacillus oenotherae</name>
    <dbReference type="NCBI Taxonomy" id="1435645"/>
    <lineage>
        <taxon>Bacteria</taxon>
        <taxon>Bacillati</taxon>
        <taxon>Bacillota</taxon>
        <taxon>Bacilli</taxon>
        <taxon>Bacillales</taxon>
        <taxon>Paenibacillaceae</taxon>
        <taxon>Paenibacillus</taxon>
    </lineage>
</organism>
<dbReference type="RefSeq" id="WP_219874875.1">
    <property type="nucleotide sequence ID" value="NZ_JAHZIJ010000027.1"/>
</dbReference>
<evidence type="ECO:0000313" key="3">
    <source>
        <dbReference type="Proteomes" id="UP000812277"/>
    </source>
</evidence>
<gene>
    <name evidence="2" type="ORF">K0T92_22915</name>
</gene>
<name>A0ABS7DCA9_9BACL</name>
<feature type="transmembrane region" description="Helical" evidence="1">
    <location>
        <begin position="181"/>
        <end position="201"/>
    </location>
</feature>
<dbReference type="Proteomes" id="UP000812277">
    <property type="component" value="Unassembled WGS sequence"/>
</dbReference>
<keyword evidence="1" id="KW-0812">Transmembrane</keyword>
<evidence type="ECO:0000313" key="2">
    <source>
        <dbReference type="EMBL" id="MBW7477575.1"/>
    </source>
</evidence>
<reference evidence="2 3" key="1">
    <citation type="submission" date="2021-07" db="EMBL/GenBank/DDBJ databases">
        <title>Paenibacillus radiodurans sp. nov., isolated from the southeastern edge of Tengger Desert.</title>
        <authorList>
            <person name="Zhang G."/>
        </authorList>
    </citation>
    <scope>NUCLEOTIDE SEQUENCE [LARGE SCALE GENOMIC DNA]</scope>
    <source>
        <strain evidence="2 3">DT7-4</strain>
    </source>
</reference>
<protein>
    <recommendedName>
        <fullName evidence="4">Mannosyl-glycoprotein endo-beta-N-acetylglucosaminidase</fullName>
    </recommendedName>
</protein>
<accession>A0ABS7DCA9</accession>
<proteinExistence type="predicted"/>
<dbReference type="EMBL" id="JAHZIJ010000027">
    <property type="protein sequence ID" value="MBW7477575.1"/>
    <property type="molecule type" value="Genomic_DNA"/>
</dbReference>
<keyword evidence="1" id="KW-1133">Transmembrane helix</keyword>
<keyword evidence="3" id="KW-1185">Reference proteome</keyword>
<evidence type="ECO:0000256" key="1">
    <source>
        <dbReference type="SAM" id="Phobius"/>
    </source>
</evidence>